<dbReference type="Pfam" id="PF01047">
    <property type="entry name" value="MarR"/>
    <property type="match status" value="1"/>
</dbReference>
<reference evidence="3 4" key="1">
    <citation type="journal article" date="2019" name="Int. J. Syst. Evol. Microbiol.">
        <title>The Global Catalogue of Microorganisms (GCM) 10K type strain sequencing project: providing services to taxonomists for standard genome sequencing and annotation.</title>
        <authorList>
            <consortium name="The Broad Institute Genomics Platform"/>
            <consortium name="The Broad Institute Genome Sequencing Center for Infectious Disease"/>
            <person name="Wu L."/>
            <person name="Ma J."/>
        </authorList>
    </citation>
    <scope>NUCLEOTIDE SEQUENCE [LARGE SCALE GENOMIC DNA]</scope>
    <source>
        <strain evidence="3 4">JCM 14902</strain>
    </source>
</reference>
<gene>
    <name evidence="3" type="ORF">GCM10009777_02650</name>
</gene>
<feature type="region of interest" description="Disordered" evidence="1">
    <location>
        <begin position="76"/>
        <end position="96"/>
    </location>
</feature>
<accession>A0ABN2RRW7</accession>
<dbReference type="PANTHER" id="PTHR33164:SF99">
    <property type="entry name" value="MARR FAMILY REGULATORY PROTEIN"/>
    <property type="match status" value="1"/>
</dbReference>
<dbReference type="RefSeq" id="WP_344057778.1">
    <property type="nucleotide sequence ID" value="NZ_BAAAOH010000001.1"/>
</dbReference>
<proteinExistence type="predicted"/>
<dbReference type="Gene3D" id="1.10.10.10">
    <property type="entry name" value="Winged helix-like DNA-binding domain superfamily/Winged helix DNA-binding domain"/>
    <property type="match status" value="1"/>
</dbReference>
<evidence type="ECO:0000313" key="3">
    <source>
        <dbReference type="EMBL" id="GAA1973858.1"/>
    </source>
</evidence>
<dbReference type="PANTHER" id="PTHR33164">
    <property type="entry name" value="TRANSCRIPTIONAL REGULATOR, MARR FAMILY"/>
    <property type="match status" value="1"/>
</dbReference>
<dbReference type="InterPro" id="IPR000835">
    <property type="entry name" value="HTH_MarR-typ"/>
</dbReference>
<feature type="compositionally biased region" description="Basic and acidic residues" evidence="1">
    <location>
        <begin position="76"/>
        <end position="86"/>
    </location>
</feature>
<dbReference type="InterPro" id="IPR036390">
    <property type="entry name" value="WH_DNA-bd_sf"/>
</dbReference>
<dbReference type="SUPFAM" id="SSF46785">
    <property type="entry name" value="Winged helix' DNA-binding domain"/>
    <property type="match status" value="1"/>
</dbReference>
<comment type="caution">
    <text evidence="3">The sequence shown here is derived from an EMBL/GenBank/DDBJ whole genome shotgun (WGS) entry which is preliminary data.</text>
</comment>
<evidence type="ECO:0000259" key="2">
    <source>
        <dbReference type="PROSITE" id="PS50995"/>
    </source>
</evidence>
<dbReference type="SMART" id="SM00347">
    <property type="entry name" value="HTH_MARR"/>
    <property type="match status" value="1"/>
</dbReference>
<feature type="compositionally biased region" description="Polar residues" evidence="1">
    <location>
        <begin position="87"/>
        <end position="96"/>
    </location>
</feature>
<feature type="domain" description="HTH marR-type" evidence="2">
    <location>
        <begin position="1"/>
        <end position="136"/>
    </location>
</feature>
<dbReference type="InterPro" id="IPR039422">
    <property type="entry name" value="MarR/SlyA-like"/>
</dbReference>
<dbReference type="PROSITE" id="PS50995">
    <property type="entry name" value="HTH_MARR_2"/>
    <property type="match status" value="1"/>
</dbReference>
<dbReference type="EMBL" id="BAAAOH010000001">
    <property type="protein sequence ID" value="GAA1973858.1"/>
    <property type="molecule type" value="Genomic_DNA"/>
</dbReference>
<dbReference type="Proteomes" id="UP001500326">
    <property type="component" value="Unassembled WGS sequence"/>
</dbReference>
<evidence type="ECO:0000256" key="1">
    <source>
        <dbReference type="SAM" id="MobiDB-lite"/>
    </source>
</evidence>
<organism evidence="3 4">
    <name type="scientific">Microbacterium pumilum</name>
    <dbReference type="NCBI Taxonomy" id="344165"/>
    <lineage>
        <taxon>Bacteria</taxon>
        <taxon>Bacillati</taxon>
        <taxon>Actinomycetota</taxon>
        <taxon>Actinomycetes</taxon>
        <taxon>Micrococcales</taxon>
        <taxon>Microbacteriaceae</taxon>
        <taxon>Microbacterium</taxon>
    </lineage>
</organism>
<name>A0ABN2RRW7_9MICO</name>
<evidence type="ECO:0000313" key="4">
    <source>
        <dbReference type="Proteomes" id="UP001500326"/>
    </source>
</evidence>
<sequence length="138" mass="15170">MDFFDTLVRFETALWNTVERELVDDRQVGLGTLTALRVLHRHDGRGRVQDLSRELSLTIGAASKLADRLERDGLALRRPHPTDRRSSLVSLTESGETARTAGEGVLAHALDEVLGTDEDVAVAASALKRLQARLDARS</sequence>
<protein>
    <recommendedName>
        <fullName evidence="2">HTH marR-type domain-containing protein</fullName>
    </recommendedName>
</protein>
<dbReference type="InterPro" id="IPR036388">
    <property type="entry name" value="WH-like_DNA-bd_sf"/>
</dbReference>
<keyword evidence="4" id="KW-1185">Reference proteome</keyword>